<accession>A0ABV2CTE6</accession>
<dbReference type="Gene3D" id="3.40.50.450">
    <property type="match status" value="1"/>
</dbReference>
<gene>
    <name evidence="1" type="ORF">ABVT11_15305</name>
</gene>
<dbReference type="RefSeq" id="WP_345929727.1">
    <property type="nucleotide sequence ID" value="NZ_JBDIVF010000011.1"/>
</dbReference>
<evidence type="ECO:0000313" key="2">
    <source>
        <dbReference type="Proteomes" id="UP001548590"/>
    </source>
</evidence>
<proteinExistence type="predicted"/>
<comment type="caution">
    <text evidence="1">The sequence shown here is derived from an EMBL/GenBank/DDBJ whole genome shotgun (WGS) entry which is preliminary data.</text>
</comment>
<reference evidence="1 2" key="1">
    <citation type="submission" date="2024-07" db="EMBL/GenBank/DDBJ databases">
        <title>Uliginosibacterium paludis KCTC:42655.</title>
        <authorList>
            <person name="Kim M.K."/>
        </authorList>
    </citation>
    <scope>NUCLEOTIDE SEQUENCE [LARGE SCALE GENOMIC DNA]</scope>
    <source>
        <strain evidence="1 2">KCTC 42655</strain>
    </source>
</reference>
<organism evidence="1 2">
    <name type="scientific">Uliginosibacterium paludis</name>
    <dbReference type="NCBI Taxonomy" id="1615952"/>
    <lineage>
        <taxon>Bacteria</taxon>
        <taxon>Pseudomonadati</taxon>
        <taxon>Pseudomonadota</taxon>
        <taxon>Betaproteobacteria</taxon>
        <taxon>Rhodocyclales</taxon>
        <taxon>Zoogloeaceae</taxon>
        <taxon>Uliginosibacterium</taxon>
    </lineage>
</organism>
<dbReference type="SUPFAM" id="SSF52309">
    <property type="entry name" value="N-(deoxy)ribosyltransferase-like"/>
    <property type="match status" value="1"/>
</dbReference>
<name>A0ABV2CTE6_9RHOO</name>
<dbReference type="EMBL" id="JBEWLZ010000010">
    <property type="protein sequence ID" value="MET1491205.1"/>
    <property type="molecule type" value="Genomic_DNA"/>
</dbReference>
<evidence type="ECO:0008006" key="3">
    <source>
        <dbReference type="Google" id="ProtNLM"/>
    </source>
</evidence>
<sequence length="321" mass="35566">MSAIAVNDIRGVIREAAKAAEGYFAQTGIHAKLLEDGVPFLSYRKHWEPNHFWDQLPQEVQETANALIAQLLPACAALAEATRTSPLTGSEDVHDVKVATKAIRAALRLRRYSYREPDVIHDEGTVLGFRAAEQFESSGLSPDEAEDEFFSQLSKLNAVLKLVEAAPPASGHESISPGSEAAKYRASTAFIMMWMDPAHPELTDVADAVRTAFRSFGIRAVRADDIEHEGLISERVLNEIRTAEFLFADLTGTRPNVYYEVGFAHALGKRVILFRKAGTGIHFDLAGYNCPEYDNLRDLKEKLSKRLVSLTNRNPNDPTEI</sequence>
<protein>
    <recommendedName>
        <fullName evidence="3">TIR domain-containing protein</fullName>
    </recommendedName>
</protein>
<evidence type="ECO:0000313" key="1">
    <source>
        <dbReference type="EMBL" id="MET1491205.1"/>
    </source>
</evidence>
<dbReference type="Proteomes" id="UP001548590">
    <property type="component" value="Unassembled WGS sequence"/>
</dbReference>
<keyword evidence="2" id="KW-1185">Reference proteome</keyword>